<dbReference type="Proteomes" id="UP001500984">
    <property type="component" value="Unassembled WGS sequence"/>
</dbReference>
<organism evidence="9 10">
    <name type="scientific">Brevibacterium salitolerans</name>
    <dbReference type="NCBI Taxonomy" id="1403566"/>
    <lineage>
        <taxon>Bacteria</taxon>
        <taxon>Bacillati</taxon>
        <taxon>Actinomycetota</taxon>
        <taxon>Actinomycetes</taxon>
        <taxon>Micrococcales</taxon>
        <taxon>Brevibacteriaceae</taxon>
        <taxon>Brevibacterium</taxon>
    </lineage>
</organism>
<dbReference type="PANTHER" id="PTHR23519:SF1">
    <property type="entry name" value="AUTOPHAGY-RELATED PROTEIN 22"/>
    <property type="match status" value="1"/>
</dbReference>
<feature type="transmembrane region" description="Helical" evidence="7">
    <location>
        <begin position="152"/>
        <end position="173"/>
    </location>
</feature>
<feature type="transmembrane region" description="Helical" evidence="7">
    <location>
        <begin position="314"/>
        <end position="335"/>
    </location>
</feature>
<feature type="transmembrane region" description="Helical" evidence="7">
    <location>
        <begin position="433"/>
        <end position="450"/>
    </location>
</feature>
<feature type="transmembrane region" description="Helical" evidence="7">
    <location>
        <begin position="55"/>
        <end position="74"/>
    </location>
</feature>
<feature type="transmembrane region" description="Helical" evidence="7">
    <location>
        <begin position="405"/>
        <end position="427"/>
    </location>
</feature>
<proteinExistence type="predicted"/>
<gene>
    <name evidence="9" type="ORF">GCM10009823_17320</name>
</gene>
<evidence type="ECO:0000313" key="9">
    <source>
        <dbReference type="EMBL" id="GAA2096951.1"/>
    </source>
</evidence>
<evidence type="ECO:0000256" key="3">
    <source>
        <dbReference type="ARBA" id="ARBA00022692"/>
    </source>
</evidence>
<accession>A0ABN2WQE9</accession>
<evidence type="ECO:0000256" key="6">
    <source>
        <dbReference type="SAM" id="MobiDB-lite"/>
    </source>
</evidence>
<dbReference type="InterPro" id="IPR024671">
    <property type="entry name" value="Atg22-like"/>
</dbReference>
<dbReference type="Pfam" id="PF11700">
    <property type="entry name" value="ATG22"/>
    <property type="match status" value="1"/>
</dbReference>
<feature type="region of interest" description="Disordered" evidence="6">
    <location>
        <begin position="461"/>
        <end position="480"/>
    </location>
</feature>
<feature type="transmembrane region" description="Helical" evidence="7">
    <location>
        <begin position="277"/>
        <end position="302"/>
    </location>
</feature>
<comment type="caution">
    <text evidence="9">The sequence shown here is derived from an EMBL/GenBank/DDBJ whole genome shotgun (WGS) entry which is preliminary data.</text>
</comment>
<feature type="transmembrane region" description="Helical" evidence="7">
    <location>
        <begin position="20"/>
        <end position="43"/>
    </location>
</feature>
<keyword evidence="3 7" id="KW-0812">Transmembrane</keyword>
<keyword evidence="2" id="KW-0813">Transport</keyword>
<dbReference type="PANTHER" id="PTHR23519">
    <property type="entry name" value="AUTOPHAGY-RELATED PROTEIN 22"/>
    <property type="match status" value="1"/>
</dbReference>
<dbReference type="EMBL" id="BAAAPZ010000006">
    <property type="protein sequence ID" value="GAA2096951.1"/>
    <property type="molecule type" value="Genomic_DNA"/>
</dbReference>
<dbReference type="PROSITE" id="PS50850">
    <property type="entry name" value="MFS"/>
    <property type="match status" value="1"/>
</dbReference>
<dbReference type="Gene3D" id="1.20.1250.20">
    <property type="entry name" value="MFS general substrate transporter like domains"/>
    <property type="match status" value="1"/>
</dbReference>
<evidence type="ECO:0000259" key="8">
    <source>
        <dbReference type="PROSITE" id="PS50850"/>
    </source>
</evidence>
<evidence type="ECO:0000256" key="5">
    <source>
        <dbReference type="ARBA" id="ARBA00023136"/>
    </source>
</evidence>
<keyword evidence="10" id="KW-1185">Reference proteome</keyword>
<feature type="transmembrane region" description="Helical" evidence="7">
    <location>
        <begin position="344"/>
        <end position="361"/>
    </location>
</feature>
<feature type="transmembrane region" description="Helical" evidence="7">
    <location>
        <begin position="193"/>
        <end position="212"/>
    </location>
</feature>
<evidence type="ECO:0000256" key="7">
    <source>
        <dbReference type="SAM" id="Phobius"/>
    </source>
</evidence>
<comment type="subcellular location">
    <subcellularLocation>
        <location evidence="1">Cell membrane</location>
        <topology evidence="1">Multi-pass membrane protein</topology>
    </subcellularLocation>
</comment>
<dbReference type="InterPro" id="IPR050495">
    <property type="entry name" value="ATG22/LtaA_families"/>
</dbReference>
<keyword evidence="4 7" id="KW-1133">Transmembrane helix</keyword>
<dbReference type="InterPro" id="IPR036259">
    <property type="entry name" value="MFS_trans_sf"/>
</dbReference>
<name>A0ABN2WQE9_9MICO</name>
<feature type="transmembrane region" description="Helical" evidence="7">
    <location>
        <begin position="367"/>
        <end position="384"/>
    </location>
</feature>
<dbReference type="RefSeq" id="WP_344336895.1">
    <property type="nucleotide sequence ID" value="NZ_BAAAPZ010000006.1"/>
</dbReference>
<feature type="region of interest" description="Disordered" evidence="6">
    <location>
        <begin position="222"/>
        <end position="242"/>
    </location>
</feature>
<evidence type="ECO:0000256" key="1">
    <source>
        <dbReference type="ARBA" id="ARBA00004651"/>
    </source>
</evidence>
<evidence type="ECO:0000313" key="10">
    <source>
        <dbReference type="Proteomes" id="UP001500984"/>
    </source>
</evidence>
<feature type="compositionally biased region" description="Polar residues" evidence="6">
    <location>
        <begin position="469"/>
        <end position="480"/>
    </location>
</feature>
<protein>
    <submittedName>
        <fullName evidence="9">MFS transporter</fullName>
    </submittedName>
</protein>
<evidence type="ECO:0000256" key="4">
    <source>
        <dbReference type="ARBA" id="ARBA00022989"/>
    </source>
</evidence>
<sequence length="480" mass="49518">MSTHSGERSGTRGAVAAWSLWDWGSAAFNAVIVTFVFAPYLTSGVAADEASGSTALGWTTAAAGLVIALVAPAIGTRADTGGRHRFWLGFHTFVVVAAMAGMFFVEDSPSHLWLGLVLLAVASVFFEFAEVSYNSILLSLSTPATVGRISGLGWGLGYVGGLALLVLLLVTVIQPEVGLLGATDEGGLRYRLVAVLAAVWFAVFALPVLLIGPRSATEAAASADPAASGGTGPSGAADPAAAPRARGRFPLSYFRGFAADYRRLLRRLLRMWREDRLTLRFLIASAVFRDGLAAIFAFAGVLAAGSYGFTASEVIVLGVAANLVAGTGAILAGVLDDRLGSKRVIVVGLLCLIAGAVPIAVSDSPTVFWVAAMFLCVFVGPVQASSRSFLARITPAEHAGENFGLYATTGRAVSFLGPLMFSTAIAVLGYQRAGALGIALVLAVGLLLIVRLKEPAHAEAASGADHDTSASTGSSLEKSE</sequence>
<feature type="transmembrane region" description="Helical" evidence="7">
    <location>
        <begin position="111"/>
        <end position="131"/>
    </location>
</feature>
<dbReference type="InterPro" id="IPR020846">
    <property type="entry name" value="MFS_dom"/>
</dbReference>
<feature type="transmembrane region" description="Helical" evidence="7">
    <location>
        <begin position="86"/>
        <end position="105"/>
    </location>
</feature>
<feature type="domain" description="Major facilitator superfamily (MFS) profile" evidence="8">
    <location>
        <begin position="277"/>
        <end position="480"/>
    </location>
</feature>
<dbReference type="SUPFAM" id="SSF103473">
    <property type="entry name" value="MFS general substrate transporter"/>
    <property type="match status" value="1"/>
</dbReference>
<reference evidence="9 10" key="1">
    <citation type="journal article" date="2019" name="Int. J. Syst. Evol. Microbiol.">
        <title>The Global Catalogue of Microorganisms (GCM) 10K type strain sequencing project: providing services to taxonomists for standard genome sequencing and annotation.</title>
        <authorList>
            <consortium name="The Broad Institute Genomics Platform"/>
            <consortium name="The Broad Institute Genome Sequencing Center for Infectious Disease"/>
            <person name="Wu L."/>
            <person name="Ma J."/>
        </authorList>
    </citation>
    <scope>NUCLEOTIDE SEQUENCE [LARGE SCALE GENOMIC DNA]</scope>
    <source>
        <strain evidence="9 10">JCM 15900</strain>
    </source>
</reference>
<evidence type="ECO:0000256" key="2">
    <source>
        <dbReference type="ARBA" id="ARBA00022448"/>
    </source>
</evidence>
<keyword evidence="5 7" id="KW-0472">Membrane</keyword>